<dbReference type="Pfam" id="PF00999">
    <property type="entry name" value="Na_H_Exchanger"/>
    <property type="match status" value="1"/>
</dbReference>
<name>A0A3S5B604_9PLAT</name>
<evidence type="ECO:0000256" key="8">
    <source>
        <dbReference type="ARBA" id="ARBA00023201"/>
    </source>
</evidence>
<evidence type="ECO:0000256" key="3">
    <source>
        <dbReference type="ARBA" id="ARBA00022692"/>
    </source>
</evidence>
<dbReference type="PANTHER" id="PTHR10110">
    <property type="entry name" value="SODIUM/HYDROGEN EXCHANGER"/>
    <property type="match status" value="1"/>
</dbReference>
<dbReference type="GO" id="GO:0005886">
    <property type="term" value="C:plasma membrane"/>
    <property type="evidence" value="ECO:0007669"/>
    <property type="project" value="TreeGrafter"/>
</dbReference>
<dbReference type="GO" id="GO:0015385">
    <property type="term" value="F:sodium:proton antiporter activity"/>
    <property type="evidence" value="ECO:0007669"/>
    <property type="project" value="InterPro"/>
</dbReference>
<feature type="transmembrane region" description="Helical" evidence="9">
    <location>
        <begin position="21"/>
        <end position="41"/>
    </location>
</feature>
<dbReference type="PANTHER" id="PTHR10110:SF187">
    <property type="entry name" value="SODIUM_HYDROGEN EXCHANGER"/>
    <property type="match status" value="1"/>
</dbReference>
<dbReference type="EMBL" id="CAAALY010248202">
    <property type="protein sequence ID" value="VEL34697.1"/>
    <property type="molecule type" value="Genomic_DNA"/>
</dbReference>
<feature type="transmembrane region" description="Helical" evidence="9">
    <location>
        <begin position="53"/>
        <end position="76"/>
    </location>
</feature>
<dbReference type="GO" id="GO:0051453">
    <property type="term" value="P:regulation of intracellular pH"/>
    <property type="evidence" value="ECO:0007669"/>
    <property type="project" value="TreeGrafter"/>
</dbReference>
<evidence type="ECO:0000256" key="7">
    <source>
        <dbReference type="ARBA" id="ARBA00023136"/>
    </source>
</evidence>
<keyword evidence="12" id="KW-1185">Reference proteome</keyword>
<comment type="caution">
    <text evidence="11">The sequence shown here is derived from an EMBL/GenBank/DDBJ whole genome shotgun (WGS) entry which is preliminary data.</text>
</comment>
<dbReference type="Proteomes" id="UP000784294">
    <property type="component" value="Unassembled WGS sequence"/>
</dbReference>
<evidence type="ECO:0000313" key="12">
    <source>
        <dbReference type="Proteomes" id="UP000784294"/>
    </source>
</evidence>
<protein>
    <recommendedName>
        <fullName evidence="10">Cation/H+ exchanger transmembrane domain-containing protein</fullName>
    </recommendedName>
</protein>
<keyword evidence="7 9" id="KW-0472">Membrane</keyword>
<comment type="subcellular location">
    <subcellularLocation>
        <location evidence="1">Membrane</location>
        <topology evidence="1">Multi-pass membrane protein</topology>
    </subcellularLocation>
</comment>
<organism evidence="11 12">
    <name type="scientific">Protopolystoma xenopodis</name>
    <dbReference type="NCBI Taxonomy" id="117903"/>
    <lineage>
        <taxon>Eukaryota</taxon>
        <taxon>Metazoa</taxon>
        <taxon>Spiralia</taxon>
        <taxon>Lophotrochozoa</taxon>
        <taxon>Platyhelminthes</taxon>
        <taxon>Monogenea</taxon>
        <taxon>Polyopisthocotylea</taxon>
        <taxon>Polystomatidea</taxon>
        <taxon>Polystomatidae</taxon>
        <taxon>Protopolystoma</taxon>
    </lineage>
</organism>
<dbReference type="GO" id="GO:0015386">
    <property type="term" value="F:potassium:proton antiporter activity"/>
    <property type="evidence" value="ECO:0007669"/>
    <property type="project" value="TreeGrafter"/>
</dbReference>
<keyword evidence="2" id="KW-0813">Transport</keyword>
<sequence length="147" mass="16305">MQTCKRISRITKPPVLASQTRVIKFFELLNFLAENFLFAYIGVSTFTFRQHHWHVGFVAITLFACTLARAIPVYGLSLIVNLVRRYQAGYGCVCCPLRTSTEPVSSEWITEAEVAEYSVATSATSGVSTSGNLPSEGLLKRFLVFTA</sequence>
<evidence type="ECO:0000313" key="11">
    <source>
        <dbReference type="EMBL" id="VEL34697.1"/>
    </source>
</evidence>
<keyword evidence="8" id="KW-0739">Sodium transport</keyword>
<evidence type="ECO:0000256" key="6">
    <source>
        <dbReference type="ARBA" id="ARBA00023065"/>
    </source>
</evidence>
<evidence type="ECO:0000256" key="9">
    <source>
        <dbReference type="SAM" id="Phobius"/>
    </source>
</evidence>
<dbReference type="InterPro" id="IPR006153">
    <property type="entry name" value="Cation/H_exchanger_TM"/>
</dbReference>
<accession>A0A3S5B604</accession>
<evidence type="ECO:0000259" key="10">
    <source>
        <dbReference type="Pfam" id="PF00999"/>
    </source>
</evidence>
<dbReference type="GO" id="GO:0055037">
    <property type="term" value="C:recycling endosome"/>
    <property type="evidence" value="ECO:0007669"/>
    <property type="project" value="TreeGrafter"/>
</dbReference>
<keyword evidence="3 9" id="KW-0812">Transmembrane</keyword>
<dbReference type="GO" id="GO:0098719">
    <property type="term" value="P:sodium ion import across plasma membrane"/>
    <property type="evidence" value="ECO:0007669"/>
    <property type="project" value="TreeGrafter"/>
</dbReference>
<feature type="domain" description="Cation/H+ exchanger transmembrane" evidence="10">
    <location>
        <begin position="24"/>
        <end position="88"/>
    </location>
</feature>
<evidence type="ECO:0000256" key="2">
    <source>
        <dbReference type="ARBA" id="ARBA00022448"/>
    </source>
</evidence>
<evidence type="ECO:0000256" key="5">
    <source>
        <dbReference type="ARBA" id="ARBA00023053"/>
    </source>
</evidence>
<keyword evidence="6" id="KW-0406">Ion transport</keyword>
<reference evidence="11" key="1">
    <citation type="submission" date="2018-11" db="EMBL/GenBank/DDBJ databases">
        <authorList>
            <consortium name="Pathogen Informatics"/>
        </authorList>
    </citation>
    <scope>NUCLEOTIDE SEQUENCE</scope>
</reference>
<evidence type="ECO:0000256" key="1">
    <source>
        <dbReference type="ARBA" id="ARBA00004141"/>
    </source>
</evidence>
<proteinExistence type="predicted"/>
<dbReference type="AlphaFoldDB" id="A0A3S5B604"/>
<evidence type="ECO:0000256" key="4">
    <source>
        <dbReference type="ARBA" id="ARBA00022989"/>
    </source>
</evidence>
<keyword evidence="5" id="KW-0915">Sodium</keyword>
<dbReference type="InterPro" id="IPR018422">
    <property type="entry name" value="Cation/H_exchanger_CPA1"/>
</dbReference>
<keyword evidence="4 9" id="KW-1133">Transmembrane helix</keyword>
<gene>
    <name evidence="11" type="ORF">PXEA_LOCUS28137</name>
</gene>